<organism evidence="3 4">
    <name type="scientific">Fimbriiglobus ruber</name>
    <dbReference type="NCBI Taxonomy" id="1908690"/>
    <lineage>
        <taxon>Bacteria</taxon>
        <taxon>Pseudomonadati</taxon>
        <taxon>Planctomycetota</taxon>
        <taxon>Planctomycetia</taxon>
        <taxon>Gemmatales</taxon>
        <taxon>Gemmataceae</taxon>
        <taxon>Fimbriiglobus</taxon>
    </lineage>
</organism>
<comment type="caution">
    <text evidence="3">The sequence shown here is derived from an EMBL/GenBank/DDBJ whole genome shotgun (WGS) entry which is preliminary data.</text>
</comment>
<feature type="domain" description="TadE-like" evidence="2">
    <location>
        <begin position="17"/>
        <end position="60"/>
    </location>
</feature>
<feature type="transmembrane region" description="Helical" evidence="1">
    <location>
        <begin position="20"/>
        <end position="39"/>
    </location>
</feature>
<reference evidence="4" key="1">
    <citation type="submission" date="2017-06" db="EMBL/GenBank/DDBJ databases">
        <title>Genome analysis of Fimbriiglobus ruber SP5, the first member of the order Planctomycetales with confirmed chitinolytic capability.</title>
        <authorList>
            <person name="Ravin N.V."/>
            <person name="Rakitin A.L."/>
            <person name="Ivanova A.A."/>
            <person name="Beletsky A.V."/>
            <person name="Kulichevskaya I.S."/>
            <person name="Mardanov A.V."/>
            <person name="Dedysh S.N."/>
        </authorList>
    </citation>
    <scope>NUCLEOTIDE SEQUENCE [LARGE SCALE GENOMIC DNA]</scope>
    <source>
        <strain evidence="4">SP5</strain>
    </source>
</reference>
<dbReference type="AlphaFoldDB" id="A0A225DIV2"/>
<keyword evidence="4" id="KW-1185">Reference proteome</keyword>
<gene>
    <name evidence="3" type="ORF">FRUB_04795</name>
</gene>
<keyword evidence="1" id="KW-0812">Transmembrane</keyword>
<dbReference type="Proteomes" id="UP000214646">
    <property type="component" value="Unassembled WGS sequence"/>
</dbReference>
<keyword evidence="1" id="KW-0472">Membrane</keyword>
<proteinExistence type="predicted"/>
<evidence type="ECO:0000259" key="2">
    <source>
        <dbReference type="Pfam" id="PF07811"/>
    </source>
</evidence>
<dbReference type="InterPro" id="IPR012495">
    <property type="entry name" value="TadE-like_dom"/>
</dbReference>
<evidence type="ECO:0000313" key="3">
    <source>
        <dbReference type="EMBL" id="OWK40903.1"/>
    </source>
</evidence>
<protein>
    <recommendedName>
        <fullName evidence="2">TadE-like domain-containing protein</fullName>
    </recommendedName>
</protein>
<name>A0A225DIV2_9BACT</name>
<dbReference type="EMBL" id="NIDE01000007">
    <property type="protein sequence ID" value="OWK40903.1"/>
    <property type="molecule type" value="Genomic_DNA"/>
</dbReference>
<evidence type="ECO:0000313" key="4">
    <source>
        <dbReference type="Proteomes" id="UP000214646"/>
    </source>
</evidence>
<accession>A0A225DIV2</accession>
<dbReference type="Pfam" id="PF07811">
    <property type="entry name" value="TadE"/>
    <property type="match status" value="1"/>
</dbReference>
<dbReference type="RefSeq" id="WP_161967544.1">
    <property type="nucleotide sequence ID" value="NZ_NIDE01000007.1"/>
</dbReference>
<evidence type="ECO:0000256" key="1">
    <source>
        <dbReference type="SAM" id="Phobius"/>
    </source>
</evidence>
<dbReference type="OrthoDB" id="278387at2"/>
<keyword evidence="1" id="KW-1133">Transmembrane helix</keyword>
<sequence length="199" mass="21452">MIRIRTEGDSGRRRRAGTAAVEMAVVMNFVMVPLMIGIWEMGRMVQLQMIVANAAREGARLAAQSLIVNQTGSPTQIYASVNPTGNQTTQTPNVKAAVMQSLYGAGLTTLTYNGTSDDVSVTFQFLDGTTSNTDPYQGTKNQTFSVTVTIANTPGGAQSLDKVKWIKFGIVNPTSIGYTVTWKCLVDDAFVVNPTIPTY</sequence>